<dbReference type="EMBL" id="X73563">
    <property type="protein sequence ID" value="CAA51962.1"/>
    <property type="molecule type" value="Genomic_DNA"/>
</dbReference>
<evidence type="ECO:0000313" key="2">
    <source>
        <dbReference type="EMBL" id="CAA51962.1"/>
    </source>
</evidence>
<geneLocation type="plasmid" evidence="2">
    <name>pBL1</name>
</geneLocation>
<reference evidence="2" key="1">
    <citation type="journal article" date="1994" name="Mol. Gen. Genet.">
        <title>The linear Streptomyces plasmid pBL1: analyses of transfer functions.</title>
        <authorList>
            <person name="Zotchev S.B."/>
            <person name="Schrempf H."/>
        </authorList>
    </citation>
    <scope>NUCLEOTIDE SEQUENCE</scope>
    <source>
        <strain evidence="2">CBS 78072</strain>
        <plasmid evidence="2">pBL1</plasmid>
    </source>
</reference>
<dbReference type="InterPro" id="IPR007922">
    <property type="entry name" value="DciA-like"/>
</dbReference>
<feature type="region of interest" description="Disordered" evidence="1">
    <location>
        <begin position="120"/>
        <end position="140"/>
    </location>
</feature>
<protein>
    <submittedName>
        <fullName evidence="2">TRA3 protein</fullName>
    </submittedName>
</protein>
<feature type="region of interest" description="Disordered" evidence="1">
    <location>
        <begin position="22"/>
        <end position="43"/>
    </location>
</feature>
<keyword evidence="2" id="KW-0614">Plasmid</keyword>
<dbReference type="PIR" id="S42595">
    <property type="entry name" value="S42595"/>
</dbReference>
<accession>Q53800</accession>
<sequence>MSGGETSGVDLARVALRAAMKAARKNGSGQKAKQKQRPVRTVRRDGREPMGLGAAIGALVTELAVSYDPDSGRLTVCPESAAWATKARLEQTRVIAAANEAAGRAVVRALRILPPGAVPAPSPADVAPEMPADAPTGPVRTRETACEGYRRALAAHQQVAVPSRVDPGIAEAVERQTAAMRELSRRRVSEADVVAPDDALASIEATRAQRRRQAAATEAAALRRARSEKAGCCPKGLRLRWAGRRRSGQEGRARRIPPGPALLPYALRPARVVIVGWKEVQWLTCWPCHLAEVPRCNGASCVLRCVSGPLDLRLSCTRAHAHVGTSPSMEGIIDLHKEL</sequence>
<dbReference type="AlphaFoldDB" id="Q53800"/>
<organism evidence="2">
    <name type="scientific">Streptomyces prasinus</name>
    <dbReference type="NCBI Taxonomy" id="67345"/>
    <lineage>
        <taxon>Bacteria</taxon>
        <taxon>Bacillati</taxon>
        <taxon>Actinomycetota</taxon>
        <taxon>Actinomycetes</taxon>
        <taxon>Kitasatosporales</taxon>
        <taxon>Streptomycetaceae</taxon>
        <taxon>Streptomyces</taxon>
    </lineage>
</organism>
<dbReference type="Pfam" id="PF05258">
    <property type="entry name" value="DciA"/>
    <property type="match status" value="1"/>
</dbReference>
<proteinExistence type="predicted"/>
<gene>
    <name evidence="2" type="primary">TRA3</name>
</gene>
<evidence type="ECO:0000256" key="1">
    <source>
        <dbReference type="SAM" id="MobiDB-lite"/>
    </source>
</evidence>
<feature type="compositionally biased region" description="Basic residues" evidence="1">
    <location>
        <begin position="32"/>
        <end position="41"/>
    </location>
</feature>
<name>Q53800_9ACTN</name>